<dbReference type="RefSeq" id="WP_378562423.1">
    <property type="nucleotide sequence ID" value="NZ_JBHSDL010000014.1"/>
</dbReference>
<name>A0ABV8VLU2_9NOCA</name>
<evidence type="ECO:0000313" key="2">
    <source>
        <dbReference type="EMBL" id="MFC4375543.1"/>
    </source>
</evidence>
<sequence length="229" mass="26264">MCVSRSRDDVTTFYLTALAGTAPTAERLTAPVSDRFASFLNALDHRARRTALDLGYGMGTYTVALARSGFDVVAVDQVPTQFLRSRLFGLTHLTDRIEVVQQRIENFSVERQFGVVVAKDVFHYLRQDQVRESLTRCIQRAPSGAGHFLEVFTDIARTDRQGRRVLIEDEAAYTADAFRTTIERLYTGWDCHMRLTRHCERNTDTSHNYFEANRITVSDYRTNDARVRR</sequence>
<dbReference type="Pfam" id="PF13649">
    <property type="entry name" value="Methyltransf_25"/>
    <property type="match status" value="1"/>
</dbReference>
<dbReference type="InterPro" id="IPR041698">
    <property type="entry name" value="Methyltransf_25"/>
</dbReference>
<dbReference type="GO" id="GO:0061542">
    <property type="term" value="F:3-demethylubiquinol 3-O-methyltransferase activity"/>
    <property type="evidence" value="ECO:0007669"/>
    <property type="project" value="UniProtKB-EC"/>
</dbReference>
<dbReference type="GO" id="GO:0102208">
    <property type="term" value="F:2-polyprenyl-6-hydroxyphenol methylase activity"/>
    <property type="evidence" value="ECO:0007669"/>
    <property type="project" value="UniProtKB-EC"/>
</dbReference>
<proteinExistence type="predicted"/>
<dbReference type="SUPFAM" id="SSF53335">
    <property type="entry name" value="S-adenosyl-L-methionine-dependent methyltransferases"/>
    <property type="match status" value="1"/>
</dbReference>
<dbReference type="EMBL" id="JBHSDL010000014">
    <property type="protein sequence ID" value="MFC4375543.1"/>
    <property type="molecule type" value="Genomic_DNA"/>
</dbReference>
<accession>A0ABV8VLU2</accession>
<comment type="caution">
    <text evidence="2">The sequence shown here is derived from an EMBL/GenBank/DDBJ whole genome shotgun (WGS) entry which is preliminary data.</text>
</comment>
<keyword evidence="3" id="KW-1185">Reference proteome</keyword>
<feature type="domain" description="Methyltransferase" evidence="1">
    <location>
        <begin position="52"/>
        <end position="138"/>
    </location>
</feature>
<dbReference type="InterPro" id="IPR029063">
    <property type="entry name" value="SAM-dependent_MTases_sf"/>
</dbReference>
<dbReference type="EC" id="2.1.1.222" evidence="2"/>
<organism evidence="2 3">
    <name type="scientific">Nocardia halotolerans</name>
    <dbReference type="NCBI Taxonomy" id="1755878"/>
    <lineage>
        <taxon>Bacteria</taxon>
        <taxon>Bacillati</taxon>
        <taxon>Actinomycetota</taxon>
        <taxon>Actinomycetes</taxon>
        <taxon>Mycobacteriales</taxon>
        <taxon>Nocardiaceae</taxon>
        <taxon>Nocardia</taxon>
    </lineage>
</organism>
<dbReference type="GO" id="GO:0032259">
    <property type="term" value="P:methylation"/>
    <property type="evidence" value="ECO:0007669"/>
    <property type="project" value="UniProtKB-KW"/>
</dbReference>
<evidence type="ECO:0000259" key="1">
    <source>
        <dbReference type="Pfam" id="PF13649"/>
    </source>
</evidence>
<dbReference type="EC" id="2.1.1.64" evidence="2"/>
<dbReference type="Proteomes" id="UP001595844">
    <property type="component" value="Unassembled WGS sequence"/>
</dbReference>
<gene>
    <name evidence="2" type="ORF">ACFO5K_15690</name>
</gene>
<dbReference type="Gene3D" id="3.40.50.150">
    <property type="entry name" value="Vaccinia Virus protein VP39"/>
    <property type="match status" value="1"/>
</dbReference>
<protein>
    <submittedName>
        <fullName evidence="2">Class I SAM-dependent methyltransferase</fullName>
        <ecNumber evidence="2">2.1.1.222</ecNumber>
        <ecNumber evidence="2">2.1.1.64</ecNumber>
    </submittedName>
</protein>
<reference evidence="3" key="1">
    <citation type="journal article" date="2019" name="Int. J. Syst. Evol. Microbiol.">
        <title>The Global Catalogue of Microorganisms (GCM) 10K type strain sequencing project: providing services to taxonomists for standard genome sequencing and annotation.</title>
        <authorList>
            <consortium name="The Broad Institute Genomics Platform"/>
            <consortium name="The Broad Institute Genome Sequencing Center for Infectious Disease"/>
            <person name="Wu L."/>
            <person name="Ma J."/>
        </authorList>
    </citation>
    <scope>NUCLEOTIDE SEQUENCE [LARGE SCALE GENOMIC DNA]</scope>
    <source>
        <strain evidence="3">IBRC-M 10490</strain>
    </source>
</reference>
<keyword evidence="2" id="KW-0489">Methyltransferase</keyword>
<dbReference type="CDD" id="cd02440">
    <property type="entry name" value="AdoMet_MTases"/>
    <property type="match status" value="1"/>
</dbReference>
<keyword evidence="2" id="KW-0808">Transferase</keyword>
<evidence type="ECO:0000313" key="3">
    <source>
        <dbReference type="Proteomes" id="UP001595844"/>
    </source>
</evidence>